<accession>A0AA36A4H6</accession>
<keyword evidence="12" id="KW-1133">Transmembrane helix</keyword>
<keyword evidence="9" id="KW-0325">Glycoprotein</keyword>
<dbReference type="InterPro" id="IPR001245">
    <property type="entry name" value="Ser-Thr/Tyr_kinase_cat_dom"/>
</dbReference>
<keyword evidence="8" id="KW-1015">Disulfide bond</keyword>
<keyword evidence="4" id="KW-0732">Signal</keyword>
<reference evidence="14" key="1">
    <citation type="submission" date="2023-04" db="EMBL/GenBank/DDBJ databases">
        <authorList>
            <person name="Vijverberg K."/>
            <person name="Xiong W."/>
            <person name="Schranz E."/>
        </authorList>
    </citation>
    <scope>NUCLEOTIDE SEQUENCE</scope>
</reference>
<dbReference type="PROSITE" id="PS00108">
    <property type="entry name" value="PROTEIN_KINASE_ST"/>
    <property type="match status" value="1"/>
</dbReference>
<evidence type="ECO:0000256" key="8">
    <source>
        <dbReference type="ARBA" id="ARBA00023157"/>
    </source>
</evidence>
<dbReference type="InterPro" id="IPR011009">
    <property type="entry name" value="Kinase-like_dom_sf"/>
</dbReference>
<keyword evidence="2" id="KW-0723">Serine/threonine-protein kinase</keyword>
<evidence type="ECO:0000256" key="11">
    <source>
        <dbReference type="ARBA" id="ARBA00048679"/>
    </source>
</evidence>
<evidence type="ECO:0000256" key="2">
    <source>
        <dbReference type="ARBA" id="ARBA00022527"/>
    </source>
</evidence>
<evidence type="ECO:0000313" key="15">
    <source>
        <dbReference type="Proteomes" id="UP001177003"/>
    </source>
</evidence>
<sequence>MPKSELGEINGKSSSVKRRVEISVLVISILLLIILVSVCVFYGLKRRKKPIQELLEEDHGHDPDNNQNSQDDLELPLIEFSILDKATENFSDNNKLGEGGYGPVYKGVLEGGQEVAVKRLSRTSTQGLDEFKNEGLDSFIFDGTKSKKLDWATRFEIIKGIARGLVYLHQDSRLRIIHRDLKVSNILLDHEMIPKISDFGMARSFGGNEIQANTNRVVGTYGYMAPEYAGDGIFSIKSDVFSFGVVMLEIVSGKKNRGFFHKEYTHNLIGHAWGLHKEGKSLELVEECINIESMNLSEVMRSIHVGLLCVQQRPEDRPTMATVVLMLGSSEGELPQPKLPGFFYEKNSTDTSYSTSTYGKDSTNELTISILNAR</sequence>
<comment type="catalytic activity">
    <reaction evidence="11">
        <text>L-seryl-[protein] + ATP = O-phospho-L-seryl-[protein] + ADP + H(+)</text>
        <dbReference type="Rhea" id="RHEA:17989"/>
        <dbReference type="Rhea" id="RHEA-COMP:9863"/>
        <dbReference type="Rhea" id="RHEA-COMP:11604"/>
        <dbReference type="ChEBI" id="CHEBI:15378"/>
        <dbReference type="ChEBI" id="CHEBI:29999"/>
        <dbReference type="ChEBI" id="CHEBI:30616"/>
        <dbReference type="ChEBI" id="CHEBI:83421"/>
        <dbReference type="ChEBI" id="CHEBI:456216"/>
        <dbReference type="EC" id="2.7.11.1"/>
    </reaction>
</comment>
<dbReference type="Proteomes" id="UP001177003">
    <property type="component" value="Chromosome 9"/>
</dbReference>
<keyword evidence="6" id="KW-0418">Kinase</keyword>
<dbReference type="SMART" id="SM00220">
    <property type="entry name" value="S_TKc"/>
    <property type="match status" value="1"/>
</dbReference>
<evidence type="ECO:0000256" key="9">
    <source>
        <dbReference type="ARBA" id="ARBA00023180"/>
    </source>
</evidence>
<feature type="transmembrane region" description="Helical" evidence="12">
    <location>
        <begin position="22"/>
        <end position="44"/>
    </location>
</feature>
<evidence type="ECO:0000256" key="7">
    <source>
        <dbReference type="ARBA" id="ARBA00022840"/>
    </source>
</evidence>
<gene>
    <name evidence="14" type="ORF">LSALG_LOCUS42082</name>
</gene>
<keyword evidence="12" id="KW-0812">Transmembrane</keyword>
<dbReference type="Pfam" id="PF11883">
    <property type="entry name" value="DUF3403"/>
    <property type="match status" value="1"/>
</dbReference>
<dbReference type="GO" id="GO:0004674">
    <property type="term" value="F:protein serine/threonine kinase activity"/>
    <property type="evidence" value="ECO:0007669"/>
    <property type="project" value="UniProtKB-KW"/>
</dbReference>
<name>A0AA36A4H6_LACSI</name>
<evidence type="ECO:0000256" key="10">
    <source>
        <dbReference type="ARBA" id="ARBA00047899"/>
    </source>
</evidence>
<dbReference type="PROSITE" id="PS50011">
    <property type="entry name" value="PROTEIN_KINASE_DOM"/>
    <property type="match status" value="1"/>
</dbReference>
<dbReference type="GO" id="GO:0005886">
    <property type="term" value="C:plasma membrane"/>
    <property type="evidence" value="ECO:0007669"/>
    <property type="project" value="TreeGrafter"/>
</dbReference>
<dbReference type="Gene3D" id="1.10.510.10">
    <property type="entry name" value="Transferase(Phosphotransferase) domain 1"/>
    <property type="match status" value="1"/>
</dbReference>
<evidence type="ECO:0000313" key="14">
    <source>
        <dbReference type="EMBL" id="CAI9303661.1"/>
    </source>
</evidence>
<keyword evidence="7" id="KW-0067">ATP-binding</keyword>
<dbReference type="EMBL" id="OX465085">
    <property type="protein sequence ID" value="CAI9303661.1"/>
    <property type="molecule type" value="Genomic_DNA"/>
</dbReference>
<dbReference type="FunFam" id="1.10.510.10:FF:000060">
    <property type="entry name" value="G-type lectin S-receptor-like serine/threonine-protein kinase"/>
    <property type="match status" value="1"/>
</dbReference>
<dbReference type="Gene3D" id="3.30.200.20">
    <property type="entry name" value="Phosphorylase Kinase, domain 1"/>
    <property type="match status" value="1"/>
</dbReference>
<dbReference type="InterPro" id="IPR008271">
    <property type="entry name" value="Ser/Thr_kinase_AS"/>
</dbReference>
<dbReference type="GO" id="GO:0005524">
    <property type="term" value="F:ATP binding"/>
    <property type="evidence" value="ECO:0007669"/>
    <property type="project" value="UniProtKB-KW"/>
</dbReference>
<keyword evidence="12" id="KW-0472">Membrane</keyword>
<dbReference type="Pfam" id="PF07714">
    <property type="entry name" value="PK_Tyr_Ser-Thr"/>
    <property type="match status" value="1"/>
</dbReference>
<proteinExistence type="predicted"/>
<evidence type="ECO:0000256" key="5">
    <source>
        <dbReference type="ARBA" id="ARBA00022741"/>
    </source>
</evidence>
<dbReference type="InterPro" id="IPR021820">
    <property type="entry name" value="S-locus_recpt_kinase_C"/>
</dbReference>
<evidence type="ECO:0000259" key="13">
    <source>
        <dbReference type="PROSITE" id="PS50011"/>
    </source>
</evidence>
<dbReference type="AlphaFoldDB" id="A0AA36A4H6"/>
<dbReference type="EC" id="2.7.11.1" evidence="1"/>
<dbReference type="InterPro" id="IPR000719">
    <property type="entry name" value="Prot_kinase_dom"/>
</dbReference>
<keyword evidence="5" id="KW-0547">Nucleotide-binding</keyword>
<evidence type="ECO:0000256" key="4">
    <source>
        <dbReference type="ARBA" id="ARBA00022729"/>
    </source>
</evidence>
<dbReference type="SUPFAM" id="SSF56112">
    <property type="entry name" value="Protein kinase-like (PK-like)"/>
    <property type="match status" value="1"/>
</dbReference>
<evidence type="ECO:0000256" key="3">
    <source>
        <dbReference type="ARBA" id="ARBA00022679"/>
    </source>
</evidence>
<dbReference type="PANTHER" id="PTHR27002:SF1003">
    <property type="entry name" value="PROTEIN KINASE DOMAIN-CONTAINING PROTEIN"/>
    <property type="match status" value="1"/>
</dbReference>
<evidence type="ECO:0000256" key="1">
    <source>
        <dbReference type="ARBA" id="ARBA00012513"/>
    </source>
</evidence>
<protein>
    <recommendedName>
        <fullName evidence="1">non-specific serine/threonine protein kinase</fullName>
        <ecNumber evidence="1">2.7.11.1</ecNumber>
    </recommendedName>
</protein>
<dbReference type="PANTHER" id="PTHR27002">
    <property type="entry name" value="RECEPTOR-LIKE SERINE/THREONINE-PROTEIN KINASE SD1-8"/>
    <property type="match status" value="1"/>
</dbReference>
<keyword evidence="3" id="KW-0808">Transferase</keyword>
<evidence type="ECO:0000256" key="12">
    <source>
        <dbReference type="SAM" id="Phobius"/>
    </source>
</evidence>
<evidence type="ECO:0000256" key="6">
    <source>
        <dbReference type="ARBA" id="ARBA00022777"/>
    </source>
</evidence>
<comment type="catalytic activity">
    <reaction evidence="10">
        <text>L-threonyl-[protein] + ATP = O-phospho-L-threonyl-[protein] + ADP + H(+)</text>
        <dbReference type="Rhea" id="RHEA:46608"/>
        <dbReference type="Rhea" id="RHEA-COMP:11060"/>
        <dbReference type="Rhea" id="RHEA-COMP:11605"/>
        <dbReference type="ChEBI" id="CHEBI:15378"/>
        <dbReference type="ChEBI" id="CHEBI:30013"/>
        <dbReference type="ChEBI" id="CHEBI:30616"/>
        <dbReference type="ChEBI" id="CHEBI:61977"/>
        <dbReference type="ChEBI" id="CHEBI:456216"/>
        <dbReference type="EC" id="2.7.11.1"/>
    </reaction>
</comment>
<keyword evidence="15" id="KW-1185">Reference proteome</keyword>
<feature type="domain" description="Protein kinase" evidence="13">
    <location>
        <begin position="90"/>
        <end position="339"/>
    </location>
</feature>
<organism evidence="14 15">
    <name type="scientific">Lactuca saligna</name>
    <name type="common">Willowleaf lettuce</name>
    <dbReference type="NCBI Taxonomy" id="75948"/>
    <lineage>
        <taxon>Eukaryota</taxon>
        <taxon>Viridiplantae</taxon>
        <taxon>Streptophyta</taxon>
        <taxon>Embryophyta</taxon>
        <taxon>Tracheophyta</taxon>
        <taxon>Spermatophyta</taxon>
        <taxon>Magnoliopsida</taxon>
        <taxon>eudicotyledons</taxon>
        <taxon>Gunneridae</taxon>
        <taxon>Pentapetalae</taxon>
        <taxon>asterids</taxon>
        <taxon>campanulids</taxon>
        <taxon>Asterales</taxon>
        <taxon>Asteraceae</taxon>
        <taxon>Cichorioideae</taxon>
        <taxon>Cichorieae</taxon>
        <taxon>Lactucinae</taxon>
        <taxon>Lactuca</taxon>
    </lineage>
</organism>